<reference evidence="10 11" key="1">
    <citation type="submission" date="2020-10" db="EMBL/GenBank/DDBJ databases">
        <title>Phylogeny of dyella-like bacteria.</title>
        <authorList>
            <person name="Fu J."/>
        </authorList>
    </citation>
    <scope>NUCLEOTIDE SEQUENCE [LARGE SCALE GENOMIC DNA]</scope>
    <source>
        <strain evidence="10 11">DKC-1</strain>
    </source>
</reference>
<dbReference type="PANTHER" id="PTHR30069">
    <property type="entry name" value="TONB-DEPENDENT OUTER MEMBRANE RECEPTOR"/>
    <property type="match status" value="1"/>
</dbReference>
<dbReference type="PANTHER" id="PTHR30069:SF46">
    <property type="entry name" value="OAR PROTEIN"/>
    <property type="match status" value="1"/>
</dbReference>
<keyword evidence="6" id="KW-0998">Cell outer membrane</keyword>
<dbReference type="InterPro" id="IPR057601">
    <property type="entry name" value="Oar-like_b-barrel"/>
</dbReference>
<evidence type="ECO:0000256" key="5">
    <source>
        <dbReference type="ARBA" id="ARBA00023136"/>
    </source>
</evidence>
<protein>
    <submittedName>
        <fullName evidence="10">TonB-dependent receptor</fullName>
    </submittedName>
</protein>
<sequence length="1065" mass="113679">MNKRYERGMHYRRTALATALAMGLGVTGLAYGQATTGSVFGTAPVAAGETVRVVNNQTGLTREVAVGSDGRYGANQLPVGDYTVSLVQGGNVVAKREHVQVSVAGGTAVPFASTEAGKNVQNLSSVTVTANSLPAIDVSSTRQTSVITSEQLKNLPLAHSAEAIALLAPGVNQGPSTLGKGPTGTPLVSMGGNSVVENAYYLNGFNTTDPIGGSGGIALPYFAIAEQQTITSGYGPEYGRSTGGVISQIGKRGSNDFHAGAYVSWRPSFAESTYDNIYYSNPRTPVGALGSNGQPWMTNQGTTAYPAGFGQIQTGNKQNSDWQTVYDAYVSGPLIKDKLFFFVTAEWQHDSQQYGVGNTGTASPSGFWASTGDSAPKLYGKLDWNINDSNVLELTAARTKDQDLTHNYYNYNYTNQSVGSYYGPGVLTKNTFDVGILKYTSYITDDLTLEVLYGQMGGQYYTSLSGGGNSAPVTFSPGVTVPGGVVVPNLVQTTIGNPEHTTKTANLRVDFDWKISADHDLKFGIDNLQYRDDHDGITTLGGGSWVYLTPGSLPPYASTAPYVTPPVGGNYVVQNLFGSNVSLAVRQKAQYVEDRWQVTPNVLLDLGLRNDQFTNLGPGGIPYVRETKPQWAPRLGFSWDVFGDSTLKLFGNAGRYYLALPAGLAARNAAMGTINGEVTYTYTGISPNGVPTGISPVLMNLAPGVTTPGYYSPDGENGVPGNTKNYASTNLKASYQDEYVLGFQKMLGDTGLVLGMQGTFEKVGNLVDDTNVVACGTVAGGLVNPGKTNYIPEPCGLATWDPNTGKGVLTNFVNTFPKPSRKYYALDTYLEHTWDGKWYGKIDYLFSKSYGSSEGPTETGTGQITNQKNGGMSGSTTAQWDFPDLMQYANGEQANSRRHTLKLFGAYSVTPEWTLAATFIMQSGAPNICLSGYGDTIDPDLYGGPYQHFCGGVPSGNSTVPDPNNPGGFLGHGGVGSPPGASGHTPWTHQLNLSVSYVPEWANKHLTFQAEVHNVFNEQNTLLFAGPSNGYVVYQGGTGYYNPIYKTAVSTEPPRYVDFNVKFDW</sequence>
<evidence type="ECO:0000256" key="2">
    <source>
        <dbReference type="ARBA" id="ARBA00022448"/>
    </source>
</evidence>
<proteinExistence type="predicted"/>
<keyword evidence="11" id="KW-1185">Reference proteome</keyword>
<dbReference type="Gene3D" id="2.40.170.20">
    <property type="entry name" value="TonB-dependent receptor, beta-barrel domain"/>
    <property type="match status" value="1"/>
</dbReference>
<evidence type="ECO:0000256" key="3">
    <source>
        <dbReference type="ARBA" id="ARBA00022452"/>
    </source>
</evidence>
<keyword evidence="2" id="KW-0813">Transport</keyword>
<feature type="domain" description="TonB-dependent transporter Oar-like beta-barrel" evidence="9">
    <location>
        <begin position="624"/>
        <end position="1027"/>
    </location>
</feature>
<keyword evidence="4" id="KW-0812">Transmembrane</keyword>
<dbReference type="Gene3D" id="2.170.130.10">
    <property type="entry name" value="TonB-dependent receptor, plug domain"/>
    <property type="match status" value="1"/>
</dbReference>
<dbReference type="RefSeq" id="WP_404537086.1">
    <property type="nucleotide sequence ID" value="NZ_JADIKL010000002.1"/>
</dbReference>
<keyword evidence="10" id="KW-0675">Receptor</keyword>
<evidence type="ECO:0000256" key="1">
    <source>
        <dbReference type="ARBA" id="ARBA00004571"/>
    </source>
</evidence>
<name>A0ABW8KHZ8_9GAMM</name>
<keyword evidence="3" id="KW-1134">Transmembrane beta strand</keyword>
<evidence type="ECO:0000313" key="11">
    <source>
        <dbReference type="Proteomes" id="UP001620397"/>
    </source>
</evidence>
<dbReference type="Pfam" id="PF25183">
    <property type="entry name" value="OMP_b-brl_4"/>
    <property type="match status" value="2"/>
</dbReference>
<comment type="subcellular location">
    <subcellularLocation>
        <location evidence="1">Cell outer membrane</location>
        <topology evidence="1">Multi-pass membrane protein</topology>
    </subcellularLocation>
</comment>
<dbReference type="InterPro" id="IPR012910">
    <property type="entry name" value="Plug_dom"/>
</dbReference>
<evidence type="ECO:0000313" key="10">
    <source>
        <dbReference type="EMBL" id="MFK2930329.1"/>
    </source>
</evidence>
<dbReference type="Pfam" id="PF07715">
    <property type="entry name" value="Plug"/>
    <property type="match status" value="1"/>
</dbReference>
<evidence type="ECO:0000259" key="8">
    <source>
        <dbReference type="Pfam" id="PF07715"/>
    </source>
</evidence>
<dbReference type="InterPro" id="IPR039426">
    <property type="entry name" value="TonB-dep_rcpt-like"/>
</dbReference>
<evidence type="ECO:0000259" key="9">
    <source>
        <dbReference type="Pfam" id="PF25183"/>
    </source>
</evidence>
<accession>A0ABW8KHZ8</accession>
<dbReference type="InterPro" id="IPR037066">
    <property type="entry name" value="Plug_dom_sf"/>
</dbReference>
<dbReference type="EMBL" id="JADIKL010000002">
    <property type="protein sequence ID" value="MFK2930329.1"/>
    <property type="molecule type" value="Genomic_DNA"/>
</dbReference>
<organism evidence="10 11">
    <name type="scientific">Dyella agri</name>
    <dbReference type="NCBI Taxonomy" id="1926869"/>
    <lineage>
        <taxon>Bacteria</taxon>
        <taxon>Pseudomonadati</taxon>
        <taxon>Pseudomonadota</taxon>
        <taxon>Gammaproteobacteria</taxon>
        <taxon>Lysobacterales</taxon>
        <taxon>Rhodanobacteraceae</taxon>
        <taxon>Dyella</taxon>
    </lineage>
</organism>
<feature type="compositionally biased region" description="Polar residues" evidence="7">
    <location>
        <begin position="863"/>
        <end position="876"/>
    </location>
</feature>
<feature type="domain" description="TonB-dependent receptor plug" evidence="8">
    <location>
        <begin position="140"/>
        <end position="245"/>
    </location>
</feature>
<keyword evidence="5" id="KW-0472">Membrane</keyword>
<comment type="caution">
    <text evidence="10">The sequence shown here is derived from an EMBL/GenBank/DDBJ whole genome shotgun (WGS) entry which is preliminary data.</text>
</comment>
<dbReference type="SUPFAM" id="SSF56935">
    <property type="entry name" value="Porins"/>
    <property type="match status" value="1"/>
</dbReference>
<gene>
    <name evidence="10" type="ORF">ISP14_05925</name>
</gene>
<feature type="region of interest" description="Disordered" evidence="7">
    <location>
        <begin position="855"/>
        <end position="876"/>
    </location>
</feature>
<feature type="domain" description="TonB-dependent transporter Oar-like beta-barrel" evidence="9">
    <location>
        <begin position="375"/>
        <end position="614"/>
    </location>
</feature>
<dbReference type="Proteomes" id="UP001620397">
    <property type="component" value="Unassembled WGS sequence"/>
</dbReference>
<evidence type="ECO:0000256" key="6">
    <source>
        <dbReference type="ARBA" id="ARBA00023237"/>
    </source>
</evidence>
<evidence type="ECO:0000256" key="7">
    <source>
        <dbReference type="SAM" id="MobiDB-lite"/>
    </source>
</evidence>
<dbReference type="InterPro" id="IPR036942">
    <property type="entry name" value="Beta-barrel_TonB_sf"/>
</dbReference>
<evidence type="ECO:0000256" key="4">
    <source>
        <dbReference type="ARBA" id="ARBA00022692"/>
    </source>
</evidence>